<name>A0A5N5FK41_9ROSA</name>
<keyword evidence="6" id="KW-1185">Reference proteome</keyword>
<dbReference type="InterPro" id="IPR036967">
    <property type="entry name" value="Ribosomal_uS11_sf"/>
</dbReference>
<sequence length="97" mass="10559">MKNSSFVAVTDSKGNKKFGASAGSLPEMKGGSKLAAEATAEHVGRMSRYFGLKSVVNEGERLSSGTRSPIVYIEDTTRKPHSRTSLDECYKQVIVCW</sequence>
<gene>
    <name evidence="5" type="ORF">D8674_004312</name>
</gene>
<dbReference type="GO" id="GO:1990904">
    <property type="term" value="C:ribonucleoprotein complex"/>
    <property type="evidence" value="ECO:0007669"/>
    <property type="project" value="UniProtKB-KW"/>
</dbReference>
<accession>A0A5N5FK41</accession>
<protein>
    <submittedName>
        <fullName evidence="5">Ribosomal protein S11</fullName>
    </submittedName>
</protein>
<evidence type="ECO:0000256" key="1">
    <source>
        <dbReference type="ARBA" id="ARBA00006194"/>
    </source>
</evidence>
<reference evidence="5 6" key="3">
    <citation type="submission" date="2019-11" db="EMBL/GenBank/DDBJ databases">
        <title>A de novo genome assembly of a pear dwarfing rootstock.</title>
        <authorList>
            <person name="Wang F."/>
            <person name="Wang J."/>
            <person name="Li S."/>
            <person name="Zhang Y."/>
            <person name="Fang M."/>
            <person name="Ma L."/>
            <person name="Zhao Y."/>
            <person name="Jiang S."/>
        </authorList>
    </citation>
    <scope>NUCLEOTIDE SEQUENCE [LARGE SCALE GENOMIC DNA]</scope>
    <source>
        <strain evidence="5">S2</strain>
        <tissue evidence="5">Leaf</tissue>
    </source>
</reference>
<evidence type="ECO:0000313" key="6">
    <source>
        <dbReference type="Proteomes" id="UP000327157"/>
    </source>
</evidence>
<dbReference type="Gene3D" id="3.30.420.80">
    <property type="entry name" value="Ribosomal protein S11"/>
    <property type="match status" value="1"/>
</dbReference>
<keyword evidence="3" id="KW-0687">Ribonucleoprotein</keyword>
<reference evidence="6" key="2">
    <citation type="submission" date="2019-10" db="EMBL/GenBank/DDBJ databases">
        <title>A de novo genome assembly of a pear dwarfing rootstock.</title>
        <authorList>
            <person name="Wang F."/>
            <person name="Wang J."/>
            <person name="Li S."/>
            <person name="Zhang Y."/>
            <person name="Fang M."/>
            <person name="Ma L."/>
            <person name="Zhao Y."/>
            <person name="Jiang S."/>
        </authorList>
    </citation>
    <scope>NUCLEOTIDE SEQUENCE [LARGE SCALE GENOMIC DNA]</scope>
</reference>
<dbReference type="Proteomes" id="UP000327157">
    <property type="component" value="Chromosome 10"/>
</dbReference>
<dbReference type="OrthoDB" id="1654884at2759"/>
<evidence type="ECO:0000256" key="3">
    <source>
        <dbReference type="ARBA" id="ARBA00023274"/>
    </source>
</evidence>
<proteinExistence type="inferred from homology"/>
<dbReference type="SUPFAM" id="SSF53137">
    <property type="entry name" value="Translational machinery components"/>
    <property type="match status" value="1"/>
</dbReference>
<evidence type="ECO:0000256" key="4">
    <source>
        <dbReference type="SAM" id="MobiDB-lite"/>
    </source>
</evidence>
<organism evidence="5 6">
    <name type="scientific">Pyrus ussuriensis x Pyrus communis</name>
    <dbReference type="NCBI Taxonomy" id="2448454"/>
    <lineage>
        <taxon>Eukaryota</taxon>
        <taxon>Viridiplantae</taxon>
        <taxon>Streptophyta</taxon>
        <taxon>Embryophyta</taxon>
        <taxon>Tracheophyta</taxon>
        <taxon>Spermatophyta</taxon>
        <taxon>Magnoliopsida</taxon>
        <taxon>eudicotyledons</taxon>
        <taxon>Gunneridae</taxon>
        <taxon>Pentapetalae</taxon>
        <taxon>rosids</taxon>
        <taxon>fabids</taxon>
        <taxon>Rosales</taxon>
        <taxon>Rosaceae</taxon>
        <taxon>Amygdaloideae</taxon>
        <taxon>Maleae</taxon>
        <taxon>Pyrus</taxon>
    </lineage>
</organism>
<dbReference type="PANTHER" id="PTHR11759">
    <property type="entry name" value="40S RIBOSOMAL PROTEIN S14/30S RIBOSOMAL PROTEIN S11"/>
    <property type="match status" value="1"/>
</dbReference>
<dbReference type="InterPro" id="IPR001971">
    <property type="entry name" value="Ribosomal_uS11"/>
</dbReference>
<comment type="similarity">
    <text evidence="1">Belongs to the universal ribosomal protein uS11 family.</text>
</comment>
<dbReference type="GO" id="GO:0005840">
    <property type="term" value="C:ribosome"/>
    <property type="evidence" value="ECO:0007669"/>
    <property type="project" value="UniProtKB-KW"/>
</dbReference>
<dbReference type="EMBL" id="SMOL01000695">
    <property type="protein sequence ID" value="KAB2603307.1"/>
    <property type="molecule type" value="Genomic_DNA"/>
</dbReference>
<evidence type="ECO:0000256" key="2">
    <source>
        <dbReference type="ARBA" id="ARBA00022980"/>
    </source>
</evidence>
<dbReference type="AlphaFoldDB" id="A0A5N5FK41"/>
<comment type="caution">
    <text evidence="5">The sequence shown here is derived from an EMBL/GenBank/DDBJ whole genome shotgun (WGS) entry which is preliminary data.</text>
</comment>
<dbReference type="GO" id="GO:0006412">
    <property type="term" value="P:translation"/>
    <property type="evidence" value="ECO:0007669"/>
    <property type="project" value="InterPro"/>
</dbReference>
<dbReference type="GO" id="GO:0003735">
    <property type="term" value="F:structural constituent of ribosome"/>
    <property type="evidence" value="ECO:0007669"/>
    <property type="project" value="InterPro"/>
</dbReference>
<keyword evidence="2 5" id="KW-0689">Ribosomal protein</keyword>
<feature type="region of interest" description="Disordered" evidence="4">
    <location>
        <begin position="1"/>
        <end position="22"/>
    </location>
</feature>
<reference evidence="5 6" key="1">
    <citation type="submission" date="2019-09" db="EMBL/GenBank/DDBJ databases">
        <authorList>
            <person name="Ou C."/>
        </authorList>
    </citation>
    <scope>NUCLEOTIDE SEQUENCE [LARGE SCALE GENOMIC DNA]</scope>
    <source>
        <strain evidence="5">S2</strain>
        <tissue evidence="5">Leaf</tissue>
    </source>
</reference>
<evidence type="ECO:0000313" key="5">
    <source>
        <dbReference type="EMBL" id="KAB2603307.1"/>
    </source>
</evidence>